<dbReference type="RefSeq" id="WP_116685316.1">
    <property type="nucleotide sequence ID" value="NZ_CAWNYD010000001.1"/>
</dbReference>
<dbReference type="InterPro" id="IPR029044">
    <property type="entry name" value="Nucleotide-diphossugar_trans"/>
</dbReference>
<dbReference type="OrthoDB" id="9802987at2"/>
<protein>
    <recommendedName>
        <fullName evidence="3">GT44 domain-containing protein</fullName>
    </recommendedName>
</protein>
<dbReference type="Proteomes" id="UP000244906">
    <property type="component" value="Unassembled WGS sequence"/>
</dbReference>
<evidence type="ECO:0008006" key="3">
    <source>
        <dbReference type="Google" id="ProtNLM"/>
    </source>
</evidence>
<keyword evidence="2" id="KW-1185">Reference proteome</keyword>
<reference evidence="1 2" key="1">
    <citation type="submission" date="2018-04" db="EMBL/GenBank/DDBJ databases">
        <title>Thalassorhabdus spongiae gen. nov., sp. nov., isolated from a marine sponge in South-West Iceland.</title>
        <authorList>
            <person name="Knobloch S."/>
            <person name="Daussin A."/>
            <person name="Johannsson R."/>
            <person name="Marteinsson V.T."/>
        </authorList>
    </citation>
    <scope>NUCLEOTIDE SEQUENCE [LARGE SCALE GENOMIC DNA]</scope>
    <source>
        <strain evidence="1 2">Hp12</strain>
    </source>
</reference>
<evidence type="ECO:0000313" key="1">
    <source>
        <dbReference type="EMBL" id="PVZ71727.1"/>
    </source>
</evidence>
<gene>
    <name evidence="1" type="ORF">DC094_01490</name>
</gene>
<comment type="caution">
    <text evidence="1">The sequence shown here is derived from an EMBL/GenBank/DDBJ whole genome shotgun (WGS) entry which is preliminary data.</text>
</comment>
<dbReference type="SUPFAM" id="SSF53448">
    <property type="entry name" value="Nucleotide-diphospho-sugar transferases"/>
    <property type="match status" value="1"/>
</dbReference>
<name>A0A2V1H3G7_9GAMM</name>
<dbReference type="AlphaFoldDB" id="A0A2V1H3G7"/>
<proteinExistence type="predicted"/>
<sequence length="467" mass="54140">MPLQRLDLPSIESNYWLKPLFEMLCVRLQQVIDDVVADQLPPSPKTSRCIAVLQRFIEIIQAYQRKNNFSNAYLLVCQVYFYCIKDTDEHKKYRGGDACMIKIDLDLSGPIKDQLLLVCNIFMSQFQKNFNQSVQQLSSEDGVAIIHRVWLGSSPDEECLIRVANTNRNLERHWRVKGRVAHILWTNAPTLLAQKHSKLYGVFEIKDINELMVLADKVCDLNTRVRSYILWKQYSYACDILRILALYFYGGLYLDFTWVSDFIGTGFDATKNDVFSPKKSTDKIYKELSSERIIPFHFQHDKVTNDHLLTHELISRDKRSSAFMHVNHFVDNNILYSGAQESPFIREILENMVDTYENDKTQNSYGKILKLTHQSKLPHKTLIHKQLRKHFIPGRVITCAGILPAALRRMYFLASVIHLRIPDDNVFFVATDKEGNRLIRQLGLFKLQGLSWAKVDSKKQGSVEAPF</sequence>
<dbReference type="Gene3D" id="3.90.550.20">
    <property type="match status" value="1"/>
</dbReference>
<dbReference type="EMBL" id="QDDL01000001">
    <property type="protein sequence ID" value="PVZ71727.1"/>
    <property type="molecule type" value="Genomic_DNA"/>
</dbReference>
<evidence type="ECO:0000313" key="2">
    <source>
        <dbReference type="Proteomes" id="UP000244906"/>
    </source>
</evidence>
<accession>A0A2V1H3G7</accession>
<organism evidence="1 2">
    <name type="scientific">Pelagibaculum spongiae</name>
    <dbReference type="NCBI Taxonomy" id="2080658"/>
    <lineage>
        <taxon>Bacteria</taxon>
        <taxon>Pseudomonadati</taxon>
        <taxon>Pseudomonadota</taxon>
        <taxon>Gammaproteobacteria</taxon>
        <taxon>Oceanospirillales</taxon>
        <taxon>Pelagibaculum</taxon>
    </lineage>
</organism>